<dbReference type="Proteomes" id="UP001295423">
    <property type="component" value="Unassembled WGS sequence"/>
</dbReference>
<evidence type="ECO:0000256" key="1">
    <source>
        <dbReference type="SAM" id="MobiDB-lite"/>
    </source>
</evidence>
<comment type="caution">
    <text evidence="2">The sequence shown here is derived from an EMBL/GenBank/DDBJ whole genome shotgun (WGS) entry which is preliminary data.</text>
</comment>
<organism evidence="2 3">
    <name type="scientific">Cylindrotheca closterium</name>
    <dbReference type="NCBI Taxonomy" id="2856"/>
    <lineage>
        <taxon>Eukaryota</taxon>
        <taxon>Sar</taxon>
        <taxon>Stramenopiles</taxon>
        <taxon>Ochrophyta</taxon>
        <taxon>Bacillariophyta</taxon>
        <taxon>Bacillariophyceae</taxon>
        <taxon>Bacillariophycidae</taxon>
        <taxon>Bacillariales</taxon>
        <taxon>Bacillariaceae</taxon>
        <taxon>Cylindrotheca</taxon>
    </lineage>
</organism>
<evidence type="ECO:0000313" key="2">
    <source>
        <dbReference type="EMBL" id="CAJ1932983.1"/>
    </source>
</evidence>
<dbReference type="EMBL" id="CAKOGP040000228">
    <property type="protein sequence ID" value="CAJ1932983.1"/>
    <property type="molecule type" value="Genomic_DNA"/>
</dbReference>
<accession>A0AAD2CFB2</accession>
<feature type="compositionally biased region" description="Polar residues" evidence="1">
    <location>
        <begin position="152"/>
        <end position="164"/>
    </location>
</feature>
<protein>
    <submittedName>
        <fullName evidence="2">Uncharacterized protein</fullName>
    </submittedName>
</protein>
<reference evidence="2" key="1">
    <citation type="submission" date="2023-08" db="EMBL/GenBank/DDBJ databases">
        <authorList>
            <person name="Audoor S."/>
            <person name="Bilcke G."/>
        </authorList>
    </citation>
    <scope>NUCLEOTIDE SEQUENCE</scope>
</reference>
<sequence>MAKHVTFNDIVQARKTISRQDYSELEAHHSWLSPDEMEKMTERCFQTAARMESGKESKRESTYRGLECLSDKGKDKLDAVINSCTDAVLDEQDRQFYLFEKIQDSEMIALASMDCSEECSKKALRRGQSDAREAKRCYRRMRDMETSRTGKHNNNNGSASSFSVSDEHSAGAIPILKTGNAKGDIRESALPQFQEVMC</sequence>
<name>A0AAD2CFB2_9STRA</name>
<keyword evidence="3" id="KW-1185">Reference proteome</keyword>
<evidence type="ECO:0000313" key="3">
    <source>
        <dbReference type="Proteomes" id="UP001295423"/>
    </source>
</evidence>
<gene>
    <name evidence="2" type="ORF">CYCCA115_LOCUS3108</name>
</gene>
<feature type="region of interest" description="Disordered" evidence="1">
    <location>
        <begin position="144"/>
        <end position="165"/>
    </location>
</feature>
<dbReference type="AlphaFoldDB" id="A0AAD2CFB2"/>
<proteinExistence type="predicted"/>